<protein>
    <recommendedName>
        <fullName evidence="3">DUF1684 domain-containing protein</fullName>
    </recommendedName>
</protein>
<accession>A0A2N3WRM1</accession>
<evidence type="ECO:0008006" key="3">
    <source>
        <dbReference type="Google" id="ProtNLM"/>
    </source>
</evidence>
<dbReference type="EMBL" id="PJMY01000003">
    <property type="protein sequence ID" value="PKV96493.1"/>
    <property type="molecule type" value="Genomic_DNA"/>
</dbReference>
<gene>
    <name evidence="1" type="ORF">ATK30_7443</name>
</gene>
<keyword evidence="2" id="KW-1185">Reference proteome</keyword>
<name>A0A2N3WRM1_9PSEU</name>
<dbReference type="InterPro" id="IPR012467">
    <property type="entry name" value="DUF1684"/>
</dbReference>
<proteinExistence type="predicted"/>
<evidence type="ECO:0000313" key="2">
    <source>
        <dbReference type="Proteomes" id="UP000233750"/>
    </source>
</evidence>
<comment type="caution">
    <text evidence="1">The sequence shown here is derived from an EMBL/GenBank/DDBJ whole genome shotgun (WGS) entry which is preliminary data.</text>
</comment>
<evidence type="ECO:0000313" key="1">
    <source>
        <dbReference type="EMBL" id="PKV96493.1"/>
    </source>
</evidence>
<reference evidence="1 2" key="1">
    <citation type="submission" date="2017-12" db="EMBL/GenBank/DDBJ databases">
        <title>Sequencing the genomes of 1000 Actinobacteria strains.</title>
        <authorList>
            <person name="Klenk H.-P."/>
        </authorList>
    </citation>
    <scope>NUCLEOTIDE SEQUENCE [LARGE SCALE GENOMIC DNA]</scope>
    <source>
        <strain evidence="1 2">DSM 45165</strain>
    </source>
</reference>
<dbReference type="Proteomes" id="UP000233750">
    <property type="component" value="Unassembled WGS sequence"/>
</dbReference>
<dbReference type="AlphaFoldDB" id="A0A2N3WRM1"/>
<dbReference type="PANTHER" id="PTHR41913:SF1">
    <property type="entry name" value="DUF1684 DOMAIN-CONTAINING PROTEIN"/>
    <property type="match status" value="1"/>
</dbReference>
<organism evidence="1 2">
    <name type="scientific">Amycolatopsis echigonensis</name>
    <dbReference type="NCBI Taxonomy" id="2576905"/>
    <lineage>
        <taxon>Bacteria</taxon>
        <taxon>Bacillati</taxon>
        <taxon>Actinomycetota</taxon>
        <taxon>Actinomycetes</taxon>
        <taxon>Pseudonocardiales</taxon>
        <taxon>Pseudonocardiaceae</taxon>
        <taxon>Amycolatopsis</taxon>
    </lineage>
</organism>
<sequence>MPCRAGCCAEDTDGREPDMAVEFAQAWRDWKAEREKTLADPYGWLALVSLDWLENAPRTYPGIPGRWWQDAEAAYVDPAGGELRHEGTLLTDVRRFELVNSGAGTRVTAGSVEIEIARRSGYLIRVHDPKAPVLQAFHGVPAYEPDPAWVLTGRFEPFDEPQPTTVGAVVEGLSHVYTAPGRVVFERDGTEYALTAFNGKTGGYNILFTDATSGVTTYAANRSLPVGEAAADGTVTLDFNRAVNLPCAFTDFATCPLPPEGNHLPFAVEAGEKIPYERR</sequence>
<dbReference type="PANTHER" id="PTHR41913">
    <property type="entry name" value="DUF1684 DOMAIN-CONTAINING PROTEIN"/>
    <property type="match status" value="1"/>
</dbReference>
<dbReference type="Pfam" id="PF07920">
    <property type="entry name" value="DUF1684"/>
    <property type="match status" value="1"/>
</dbReference>